<protein>
    <submittedName>
        <fullName evidence="1">Uncharacterized protein</fullName>
    </submittedName>
</protein>
<evidence type="ECO:0000313" key="2">
    <source>
        <dbReference type="Proteomes" id="UP000655830"/>
    </source>
</evidence>
<name>A0A926ENG8_9FIRM</name>
<keyword evidence="2" id="KW-1185">Reference proteome</keyword>
<dbReference type="EMBL" id="JACRSY010000069">
    <property type="protein sequence ID" value="MBC8581655.1"/>
    <property type="molecule type" value="Genomic_DNA"/>
</dbReference>
<sequence length="65" mass="7975">MEKPIKVEVECWELVAKEIGEICRRYMSKLDAVLYTIYYTVRYLNLIEIKHLELEFECNRIYEIK</sequence>
<comment type="caution">
    <text evidence="1">The sequence shown here is derived from an EMBL/GenBank/DDBJ whole genome shotgun (WGS) entry which is preliminary data.</text>
</comment>
<dbReference type="Proteomes" id="UP000655830">
    <property type="component" value="Unassembled WGS sequence"/>
</dbReference>
<gene>
    <name evidence="1" type="ORF">H8718_19435</name>
</gene>
<dbReference type="RefSeq" id="WP_249334686.1">
    <property type="nucleotide sequence ID" value="NZ_JACRSY010000069.1"/>
</dbReference>
<proteinExistence type="predicted"/>
<dbReference type="AlphaFoldDB" id="A0A926ENG8"/>
<evidence type="ECO:0000313" key="1">
    <source>
        <dbReference type="EMBL" id="MBC8581655.1"/>
    </source>
</evidence>
<accession>A0A926ENG8</accession>
<reference evidence="1" key="1">
    <citation type="submission" date="2020-08" db="EMBL/GenBank/DDBJ databases">
        <title>Genome public.</title>
        <authorList>
            <person name="Liu C."/>
            <person name="Sun Q."/>
        </authorList>
    </citation>
    <scope>NUCLEOTIDE SEQUENCE</scope>
    <source>
        <strain evidence="1">NSJ-12</strain>
    </source>
</reference>
<organism evidence="1 2">
    <name type="scientific">Zhenhengia yiwuensis</name>
    <dbReference type="NCBI Taxonomy" id="2763666"/>
    <lineage>
        <taxon>Bacteria</taxon>
        <taxon>Bacillati</taxon>
        <taxon>Bacillota</taxon>
        <taxon>Clostridia</taxon>
        <taxon>Lachnospirales</taxon>
        <taxon>Lachnospiraceae</taxon>
        <taxon>Zhenhengia</taxon>
    </lineage>
</organism>